<dbReference type="Proteomes" id="UP000308652">
    <property type="component" value="Unassembled WGS sequence"/>
</dbReference>
<protein>
    <recommendedName>
        <fullName evidence="1">F-box domain-containing protein</fullName>
    </recommendedName>
</protein>
<keyword evidence="3" id="KW-1185">Reference proteome</keyword>
<accession>A0A5C3LKI3</accession>
<gene>
    <name evidence="2" type="ORF">BDQ12DRAFT_691572</name>
</gene>
<reference evidence="2 3" key="1">
    <citation type="journal article" date="2019" name="Nat. Ecol. Evol.">
        <title>Megaphylogeny resolves global patterns of mushroom evolution.</title>
        <authorList>
            <person name="Varga T."/>
            <person name="Krizsan K."/>
            <person name="Foldi C."/>
            <person name="Dima B."/>
            <person name="Sanchez-Garcia M."/>
            <person name="Sanchez-Ramirez S."/>
            <person name="Szollosi G.J."/>
            <person name="Szarkandi J.G."/>
            <person name="Papp V."/>
            <person name="Albert L."/>
            <person name="Andreopoulos W."/>
            <person name="Angelini C."/>
            <person name="Antonin V."/>
            <person name="Barry K.W."/>
            <person name="Bougher N.L."/>
            <person name="Buchanan P."/>
            <person name="Buyck B."/>
            <person name="Bense V."/>
            <person name="Catcheside P."/>
            <person name="Chovatia M."/>
            <person name="Cooper J."/>
            <person name="Damon W."/>
            <person name="Desjardin D."/>
            <person name="Finy P."/>
            <person name="Geml J."/>
            <person name="Haridas S."/>
            <person name="Hughes K."/>
            <person name="Justo A."/>
            <person name="Karasinski D."/>
            <person name="Kautmanova I."/>
            <person name="Kiss B."/>
            <person name="Kocsube S."/>
            <person name="Kotiranta H."/>
            <person name="LaButti K.M."/>
            <person name="Lechner B.E."/>
            <person name="Liimatainen K."/>
            <person name="Lipzen A."/>
            <person name="Lukacs Z."/>
            <person name="Mihaltcheva S."/>
            <person name="Morgado L.N."/>
            <person name="Niskanen T."/>
            <person name="Noordeloos M.E."/>
            <person name="Ohm R.A."/>
            <person name="Ortiz-Santana B."/>
            <person name="Ovrebo C."/>
            <person name="Racz N."/>
            <person name="Riley R."/>
            <person name="Savchenko A."/>
            <person name="Shiryaev A."/>
            <person name="Soop K."/>
            <person name="Spirin V."/>
            <person name="Szebenyi C."/>
            <person name="Tomsovsky M."/>
            <person name="Tulloss R.E."/>
            <person name="Uehling J."/>
            <person name="Grigoriev I.V."/>
            <person name="Vagvolgyi C."/>
            <person name="Papp T."/>
            <person name="Martin F.M."/>
            <person name="Miettinen O."/>
            <person name="Hibbett D.S."/>
            <person name="Nagy L.G."/>
        </authorList>
    </citation>
    <scope>NUCLEOTIDE SEQUENCE [LARGE SCALE GENOMIC DNA]</scope>
    <source>
        <strain evidence="2 3">CBS 166.37</strain>
    </source>
</reference>
<evidence type="ECO:0000259" key="1">
    <source>
        <dbReference type="Pfam" id="PF12937"/>
    </source>
</evidence>
<dbReference type="InterPro" id="IPR032675">
    <property type="entry name" value="LRR_dom_sf"/>
</dbReference>
<dbReference type="Gene3D" id="1.20.1280.50">
    <property type="match status" value="1"/>
</dbReference>
<dbReference type="EMBL" id="ML213654">
    <property type="protein sequence ID" value="TFK33152.1"/>
    <property type="molecule type" value="Genomic_DNA"/>
</dbReference>
<sequence>MTPNECQDLAYPALRPVSRYRICEINLLPPEILTEIFIRCLPSGSVRPRYRDAPLLLCRVCKHWNMVATDIPFLWAAIAIRFDLDEEHHGEQANPIRTWLSLSRDYPLDISVIIQWEEWVERKRRRLFIDTFKLLVSVFSRWRTVEITLPNCISSSYCQFPPGGAPLLESAHIHVTSGSSAGSSDPFACAWICKGSDKLRSFAWQMRSSPIPPIINESNLAMLHDLHLECSLSQSQCLQLLERCPLLQTCHFDNVMQSSWDDIFPPQPLIYSSLHSFRVDAQSSVSEILKSLTLPSLKSLVVSLAINAGEAQDFQLSELHPLISRSKPPLEKLTLDNFPISELELVQCLVMTSSLVALELNDDNRRSPLLTDIIIVALSGGTRDREGAFICPKLEVLKLTGNVSSTDRNFSKMVQLRWERAAAANQVACLQKVHVEFADEWHQEDVAVLTELRSQGLTLRVFMRQD</sequence>
<dbReference type="AlphaFoldDB" id="A0A5C3LKI3"/>
<evidence type="ECO:0000313" key="3">
    <source>
        <dbReference type="Proteomes" id="UP000308652"/>
    </source>
</evidence>
<feature type="domain" description="F-box" evidence="1">
    <location>
        <begin position="25"/>
        <end position="80"/>
    </location>
</feature>
<dbReference type="SUPFAM" id="SSF52047">
    <property type="entry name" value="RNI-like"/>
    <property type="match status" value="1"/>
</dbReference>
<evidence type="ECO:0000313" key="2">
    <source>
        <dbReference type="EMBL" id="TFK33152.1"/>
    </source>
</evidence>
<proteinExistence type="predicted"/>
<organism evidence="2 3">
    <name type="scientific">Crucibulum laeve</name>
    <dbReference type="NCBI Taxonomy" id="68775"/>
    <lineage>
        <taxon>Eukaryota</taxon>
        <taxon>Fungi</taxon>
        <taxon>Dikarya</taxon>
        <taxon>Basidiomycota</taxon>
        <taxon>Agaricomycotina</taxon>
        <taxon>Agaricomycetes</taxon>
        <taxon>Agaricomycetidae</taxon>
        <taxon>Agaricales</taxon>
        <taxon>Agaricineae</taxon>
        <taxon>Nidulariaceae</taxon>
        <taxon>Crucibulum</taxon>
    </lineage>
</organism>
<name>A0A5C3LKI3_9AGAR</name>
<dbReference type="OrthoDB" id="2269034at2759"/>
<dbReference type="STRING" id="68775.A0A5C3LKI3"/>
<dbReference type="InterPro" id="IPR001810">
    <property type="entry name" value="F-box_dom"/>
</dbReference>
<dbReference type="Gene3D" id="3.80.10.10">
    <property type="entry name" value="Ribonuclease Inhibitor"/>
    <property type="match status" value="1"/>
</dbReference>
<dbReference type="Pfam" id="PF12937">
    <property type="entry name" value="F-box-like"/>
    <property type="match status" value="1"/>
</dbReference>